<name>A0A2P5FMP3_TREOI</name>
<comment type="caution">
    <text evidence="4">The sequence shown here is derived from an EMBL/GenBank/DDBJ whole genome shotgun (WGS) entry which is preliminary data.</text>
</comment>
<dbReference type="InterPro" id="IPR011990">
    <property type="entry name" value="TPR-like_helical_dom_sf"/>
</dbReference>
<dbReference type="OrthoDB" id="1717827at2759"/>
<feature type="repeat" description="PPR" evidence="3">
    <location>
        <begin position="121"/>
        <end position="155"/>
    </location>
</feature>
<feature type="repeat" description="PPR" evidence="3">
    <location>
        <begin position="156"/>
        <end position="190"/>
    </location>
</feature>
<dbReference type="SUPFAM" id="SSF48452">
    <property type="entry name" value="TPR-like"/>
    <property type="match status" value="1"/>
</dbReference>
<feature type="repeat" description="PPR" evidence="3">
    <location>
        <begin position="332"/>
        <end position="366"/>
    </location>
</feature>
<dbReference type="FunCoup" id="A0A2P5FMP3">
    <property type="interactions" value="1741"/>
</dbReference>
<keyword evidence="2" id="KW-0677">Repeat</keyword>
<dbReference type="NCBIfam" id="TIGR00756">
    <property type="entry name" value="PPR"/>
    <property type="match status" value="3"/>
</dbReference>
<dbReference type="Proteomes" id="UP000237000">
    <property type="component" value="Unassembled WGS sequence"/>
</dbReference>
<dbReference type="EMBL" id="JXTC01000021">
    <property type="protein sequence ID" value="PON99013.1"/>
    <property type="molecule type" value="Genomic_DNA"/>
</dbReference>
<dbReference type="GO" id="GO:0005739">
    <property type="term" value="C:mitochondrion"/>
    <property type="evidence" value="ECO:0007669"/>
    <property type="project" value="TreeGrafter"/>
</dbReference>
<reference evidence="5" key="1">
    <citation type="submission" date="2016-06" db="EMBL/GenBank/DDBJ databases">
        <title>Parallel loss of symbiosis genes in relatives of nitrogen-fixing non-legume Parasponia.</title>
        <authorList>
            <person name="Van Velzen R."/>
            <person name="Holmer R."/>
            <person name="Bu F."/>
            <person name="Rutten L."/>
            <person name="Van Zeijl A."/>
            <person name="Liu W."/>
            <person name="Santuari L."/>
            <person name="Cao Q."/>
            <person name="Sharma T."/>
            <person name="Shen D."/>
            <person name="Roswanjaya Y."/>
            <person name="Wardhani T."/>
            <person name="Kalhor M.S."/>
            <person name="Jansen J."/>
            <person name="Van den Hoogen J."/>
            <person name="Gungor B."/>
            <person name="Hartog M."/>
            <person name="Hontelez J."/>
            <person name="Verver J."/>
            <person name="Yang W.-C."/>
            <person name="Schijlen E."/>
            <person name="Repin R."/>
            <person name="Schilthuizen M."/>
            <person name="Schranz E."/>
            <person name="Heidstra R."/>
            <person name="Miyata K."/>
            <person name="Fedorova E."/>
            <person name="Kohlen W."/>
            <person name="Bisseling T."/>
            <person name="Smit S."/>
            <person name="Geurts R."/>
        </authorList>
    </citation>
    <scope>NUCLEOTIDE SEQUENCE [LARGE SCALE GENOMIC DNA]</scope>
    <source>
        <strain evidence="5">cv. RG33-2</strain>
    </source>
</reference>
<dbReference type="FunFam" id="1.25.40.10:FF:000874">
    <property type="entry name" value="Pentatricopeptide repeat-containing protein At1g60770"/>
    <property type="match status" value="1"/>
</dbReference>
<protein>
    <submittedName>
        <fullName evidence="4">Pentatricopeptide repeat</fullName>
    </submittedName>
</protein>
<dbReference type="GO" id="GO:0003729">
    <property type="term" value="F:mRNA binding"/>
    <property type="evidence" value="ECO:0007669"/>
    <property type="project" value="UniProtKB-ARBA"/>
</dbReference>
<evidence type="ECO:0000256" key="3">
    <source>
        <dbReference type="PROSITE-ProRule" id="PRU00708"/>
    </source>
</evidence>
<organism evidence="4 5">
    <name type="scientific">Trema orientale</name>
    <name type="common">Charcoal tree</name>
    <name type="synonym">Celtis orientalis</name>
    <dbReference type="NCBI Taxonomy" id="63057"/>
    <lineage>
        <taxon>Eukaryota</taxon>
        <taxon>Viridiplantae</taxon>
        <taxon>Streptophyta</taxon>
        <taxon>Embryophyta</taxon>
        <taxon>Tracheophyta</taxon>
        <taxon>Spermatophyta</taxon>
        <taxon>Magnoliopsida</taxon>
        <taxon>eudicotyledons</taxon>
        <taxon>Gunneridae</taxon>
        <taxon>Pentapetalae</taxon>
        <taxon>rosids</taxon>
        <taxon>fabids</taxon>
        <taxon>Rosales</taxon>
        <taxon>Cannabaceae</taxon>
        <taxon>Trema</taxon>
    </lineage>
</organism>
<dbReference type="Gene3D" id="1.25.40.10">
    <property type="entry name" value="Tetratricopeptide repeat domain"/>
    <property type="match status" value="3"/>
</dbReference>
<evidence type="ECO:0000313" key="5">
    <source>
        <dbReference type="Proteomes" id="UP000237000"/>
    </source>
</evidence>
<gene>
    <name evidence="4" type="ORF">TorRG33x02_052500</name>
</gene>
<dbReference type="Pfam" id="PF01535">
    <property type="entry name" value="PPR"/>
    <property type="match status" value="5"/>
</dbReference>
<dbReference type="Pfam" id="PF13041">
    <property type="entry name" value="PPR_2"/>
    <property type="match status" value="1"/>
</dbReference>
<dbReference type="FunFam" id="1.25.40.10:FF:000443">
    <property type="entry name" value="Pentatricopeptide repeat-containing protein"/>
    <property type="match status" value="1"/>
</dbReference>
<evidence type="ECO:0000256" key="2">
    <source>
        <dbReference type="ARBA" id="ARBA00022737"/>
    </source>
</evidence>
<dbReference type="STRING" id="63057.A0A2P5FMP3"/>
<dbReference type="PANTHER" id="PTHR45717">
    <property type="entry name" value="OS12G0527900 PROTEIN"/>
    <property type="match status" value="1"/>
</dbReference>
<dbReference type="PROSITE" id="PS51375">
    <property type="entry name" value="PPR"/>
    <property type="match status" value="3"/>
</dbReference>
<dbReference type="FunFam" id="1.25.40.10:FF:000541">
    <property type="entry name" value="Pentatricopeptide repeat-containing protein"/>
    <property type="match status" value="1"/>
</dbReference>
<dbReference type="InParanoid" id="A0A2P5FMP3"/>
<evidence type="ECO:0000313" key="4">
    <source>
        <dbReference type="EMBL" id="PON99013.1"/>
    </source>
</evidence>
<dbReference type="InterPro" id="IPR002885">
    <property type="entry name" value="PPR_rpt"/>
</dbReference>
<accession>A0A2P5FMP3</accession>
<evidence type="ECO:0000256" key="1">
    <source>
        <dbReference type="ARBA" id="ARBA00007626"/>
    </source>
</evidence>
<sequence>MALQLLGRSKSVTKRSSKYLEEALYRRLFKDGSSEVSVRQQLNQFLKSRKRVYKWEVDDTLKKLRERNLYCSALKLSETMAKRGMNKTVSDQAIHLDLIAKTTGIPAAENYFVNRPESSKNHLCYGALLNCYCKELMTEEAEALMEKMKELNLPLSSMPYNSLMTLYEKIGQPEKVPAIIQEMKASNVVLDSFSYNVWMRALAAVNDVSGVERVVDEIKRDGRVVSDWTTYSNLASIYADARLFEKAESALKELEKQNAQRDHSAFQFLITLYGRIGNLLEVYRIWRSLRLAFPKTPNVSYLNMIQVLVNLKDLPGAEKCFREWESRCSTYDIRVANTLIGAYAKDGLLEKAEELKEHARRRGAKPNVKTWEIFLDYYLRNGDFKSAVDCVANAISAGRGDGEKWIPPTDVVGSLMQNFEQEKDVDGAEGFLELQKKVVDTLEVEVFESLIRTYAAAGRTSPVMRRRLKMEDLEVSEASKKLLEAICVD</sequence>
<keyword evidence="5" id="KW-1185">Reference proteome</keyword>
<dbReference type="AlphaFoldDB" id="A0A2P5FMP3"/>
<comment type="similarity">
    <text evidence="1">Belongs to the PPR family. P subfamily.</text>
</comment>
<dbReference type="PANTHER" id="PTHR45717:SF14">
    <property type="entry name" value="LARGE RIBOSOMAL SUBUNIT PROTEIN ML101 (RPPR4)"/>
    <property type="match status" value="1"/>
</dbReference>
<proteinExistence type="inferred from homology"/>